<protein>
    <submittedName>
        <fullName evidence="1">Uncharacterized protein</fullName>
    </submittedName>
</protein>
<keyword evidence="2" id="KW-1185">Reference proteome</keyword>
<accession>A0A4D6KXK8</accession>
<reference evidence="1 2" key="1">
    <citation type="submission" date="2019-04" db="EMBL/GenBank/DDBJ databases">
        <title>An improved genome assembly and genetic linkage map for asparagus bean, Vigna unguiculata ssp. sesquipedialis.</title>
        <authorList>
            <person name="Xia Q."/>
            <person name="Zhang R."/>
            <person name="Dong Y."/>
        </authorList>
    </citation>
    <scope>NUCLEOTIDE SEQUENCE [LARGE SCALE GENOMIC DNA]</scope>
    <source>
        <tissue evidence="1">Leaf</tissue>
    </source>
</reference>
<proteinExistence type="predicted"/>
<organism evidence="1 2">
    <name type="scientific">Vigna unguiculata</name>
    <name type="common">Cowpea</name>
    <dbReference type="NCBI Taxonomy" id="3917"/>
    <lineage>
        <taxon>Eukaryota</taxon>
        <taxon>Viridiplantae</taxon>
        <taxon>Streptophyta</taxon>
        <taxon>Embryophyta</taxon>
        <taxon>Tracheophyta</taxon>
        <taxon>Spermatophyta</taxon>
        <taxon>Magnoliopsida</taxon>
        <taxon>eudicotyledons</taxon>
        <taxon>Gunneridae</taxon>
        <taxon>Pentapetalae</taxon>
        <taxon>rosids</taxon>
        <taxon>fabids</taxon>
        <taxon>Fabales</taxon>
        <taxon>Fabaceae</taxon>
        <taxon>Papilionoideae</taxon>
        <taxon>50 kb inversion clade</taxon>
        <taxon>NPAAA clade</taxon>
        <taxon>indigoferoid/millettioid clade</taxon>
        <taxon>Phaseoleae</taxon>
        <taxon>Vigna</taxon>
    </lineage>
</organism>
<evidence type="ECO:0000313" key="1">
    <source>
        <dbReference type="EMBL" id="QCD81165.1"/>
    </source>
</evidence>
<sequence length="56" mass="6020">MSCVSGTLKPPLFGVVAGAGPLRVKEVVGKCAYRWEHLSGVSIPTTRNASHLKYYS</sequence>
<dbReference type="AlphaFoldDB" id="A0A4D6KXK8"/>
<gene>
    <name evidence="1" type="ORF">DEO72_LG2g1489</name>
</gene>
<evidence type="ECO:0000313" key="2">
    <source>
        <dbReference type="Proteomes" id="UP000501690"/>
    </source>
</evidence>
<dbReference type="EMBL" id="CP039346">
    <property type="protein sequence ID" value="QCD81165.1"/>
    <property type="molecule type" value="Genomic_DNA"/>
</dbReference>
<dbReference type="Proteomes" id="UP000501690">
    <property type="component" value="Linkage Group LG2"/>
</dbReference>
<name>A0A4D6KXK8_VIGUN</name>